<dbReference type="InterPro" id="IPR001096">
    <property type="entry name" value="Peptidase_C13"/>
</dbReference>
<sequence length="226" mass="25518">MVLISMSSSDADIWAVLVSGYAAEHYTFFQNLGKQGFLTTMFRRHGFKHVNARRSLQTTANDNIFLYFIGDSSPDGIYIGGVLLKTKRFQRLLDDMHLHGRYRHMYIVMDTPSSGAFLSRLNLNGINVVALASISHDVTPKPPETGYFTWVWLSSAYNDPQYTLNQVMRKVESDDLNWPFQVAGYGSDTLLTTLQLTAFIGNAPAEYPSERPLPPLILPDEYLVNL</sequence>
<evidence type="ECO:0000313" key="3">
    <source>
        <dbReference type="Proteomes" id="UP001497525"/>
    </source>
</evidence>
<dbReference type="Pfam" id="PF01650">
    <property type="entry name" value="Peptidase_C13"/>
    <property type="match status" value="1"/>
</dbReference>
<proteinExistence type="inferred from homology"/>
<comment type="similarity">
    <text evidence="1">Belongs to the peptidase C13 family.</text>
</comment>
<reference evidence="2" key="1">
    <citation type="submission" date="2024-06" db="EMBL/GenBank/DDBJ databases">
        <authorList>
            <person name="Liu X."/>
            <person name="Lenzi L."/>
            <person name="Haldenby T S."/>
            <person name="Uol C."/>
        </authorList>
    </citation>
    <scope>NUCLEOTIDE SEQUENCE</scope>
</reference>
<protein>
    <submittedName>
        <fullName evidence="2">Uncharacterized protein</fullName>
    </submittedName>
</protein>
<dbReference type="GO" id="GO:0008233">
    <property type="term" value="F:peptidase activity"/>
    <property type="evidence" value="ECO:0007669"/>
    <property type="project" value="InterPro"/>
</dbReference>
<dbReference type="AlphaFoldDB" id="A0AAV2TLZ2"/>
<organism evidence="2 3">
    <name type="scientific">Calicophoron daubneyi</name>
    <name type="common">Rumen fluke</name>
    <name type="synonym">Paramphistomum daubneyi</name>
    <dbReference type="NCBI Taxonomy" id="300641"/>
    <lineage>
        <taxon>Eukaryota</taxon>
        <taxon>Metazoa</taxon>
        <taxon>Spiralia</taxon>
        <taxon>Lophotrochozoa</taxon>
        <taxon>Platyhelminthes</taxon>
        <taxon>Trematoda</taxon>
        <taxon>Digenea</taxon>
        <taxon>Plagiorchiida</taxon>
        <taxon>Pronocephalata</taxon>
        <taxon>Paramphistomoidea</taxon>
        <taxon>Paramphistomidae</taxon>
        <taxon>Calicophoron</taxon>
    </lineage>
</organism>
<dbReference type="Gene3D" id="3.40.50.1460">
    <property type="match status" value="1"/>
</dbReference>
<gene>
    <name evidence="2" type="ORF">CDAUBV1_LOCUS10537</name>
</gene>
<evidence type="ECO:0000256" key="1">
    <source>
        <dbReference type="ARBA" id="ARBA00009941"/>
    </source>
</evidence>
<evidence type="ECO:0000313" key="2">
    <source>
        <dbReference type="EMBL" id="CAL5136447.1"/>
    </source>
</evidence>
<dbReference type="GO" id="GO:0006508">
    <property type="term" value="P:proteolysis"/>
    <property type="evidence" value="ECO:0007669"/>
    <property type="project" value="InterPro"/>
</dbReference>
<accession>A0AAV2TLZ2</accession>
<name>A0AAV2TLZ2_CALDB</name>
<comment type="caution">
    <text evidence="2">The sequence shown here is derived from an EMBL/GenBank/DDBJ whole genome shotgun (WGS) entry which is preliminary data.</text>
</comment>
<dbReference type="Proteomes" id="UP001497525">
    <property type="component" value="Unassembled WGS sequence"/>
</dbReference>
<dbReference type="EMBL" id="CAXLJL010000323">
    <property type="protein sequence ID" value="CAL5136447.1"/>
    <property type="molecule type" value="Genomic_DNA"/>
</dbReference>